<dbReference type="HOGENOM" id="CLU_1797971_0_0_1"/>
<proteinExistence type="predicted"/>
<feature type="transmembrane region" description="Helical" evidence="1">
    <location>
        <begin position="121"/>
        <end position="142"/>
    </location>
</feature>
<dbReference type="VEuPathDB" id="FungiDB:ZTRI_17.35"/>
<dbReference type="Proteomes" id="UP000008062">
    <property type="component" value="Chromosome 17"/>
</dbReference>
<sequence length="144" mass="15706">MSILLPLYLSDCESTRVPTCMESPTPAVPRDRSTPGLKVLDNLQHLPLPGTASEPDIIITIITIIIIVIIVSRISSIAHVHRHINLTLFSPLSICDWFGSSLAPCWVYTHRGLSIPPPPPLVPPLPSLVIVHPSFLFLILAARG</sequence>
<evidence type="ECO:0000256" key="1">
    <source>
        <dbReference type="SAM" id="Phobius"/>
    </source>
</evidence>
<organism evidence="2 3">
    <name type="scientific">Zymoseptoria tritici (strain CBS 115943 / IPO323)</name>
    <name type="common">Speckled leaf blotch fungus</name>
    <name type="synonym">Septoria tritici</name>
    <dbReference type="NCBI Taxonomy" id="336722"/>
    <lineage>
        <taxon>Eukaryota</taxon>
        <taxon>Fungi</taxon>
        <taxon>Dikarya</taxon>
        <taxon>Ascomycota</taxon>
        <taxon>Pezizomycotina</taxon>
        <taxon>Dothideomycetes</taxon>
        <taxon>Dothideomycetidae</taxon>
        <taxon>Mycosphaerellales</taxon>
        <taxon>Mycosphaerellaceae</taxon>
        <taxon>Zymoseptoria</taxon>
    </lineage>
</organism>
<evidence type="ECO:0000313" key="3">
    <source>
        <dbReference type="Proteomes" id="UP000008062"/>
    </source>
</evidence>
<evidence type="ECO:0000313" key="2">
    <source>
        <dbReference type="EMBL" id="EGP82174.1"/>
    </source>
</evidence>
<protein>
    <submittedName>
        <fullName evidence="2">Uncharacterized protein</fullName>
    </submittedName>
</protein>
<dbReference type="KEGG" id="ztr:MYCGRDRAFT_97808"/>
<keyword evidence="3" id="KW-1185">Reference proteome</keyword>
<feature type="transmembrane region" description="Helical" evidence="1">
    <location>
        <begin position="86"/>
        <end position="109"/>
    </location>
</feature>
<reference evidence="2 3" key="1">
    <citation type="journal article" date="2011" name="PLoS Genet.">
        <title>Finished genome of the fungal wheat pathogen Mycosphaerella graminicola reveals dispensome structure, chromosome plasticity, and stealth pathogenesis.</title>
        <authorList>
            <person name="Goodwin S.B."/>
            <person name="Ben M'barek S."/>
            <person name="Dhillon B."/>
            <person name="Wittenberg A.H.J."/>
            <person name="Crane C.F."/>
            <person name="Hane J.K."/>
            <person name="Foster A.J."/>
            <person name="Van der Lee T.A.J."/>
            <person name="Grimwood J."/>
            <person name="Aerts A."/>
            <person name="Antoniw J."/>
            <person name="Bailey A."/>
            <person name="Bluhm B."/>
            <person name="Bowler J."/>
            <person name="Bristow J."/>
            <person name="van der Burgt A."/>
            <person name="Canto-Canche B."/>
            <person name="Churchill A.C.L."/>
            <person name="Conde-Ferraez L."/>
            <person name="Cools H.J."/>
            <person name="Coutinho P.M."/>
            <person name="Csukai M."/>
            <person name="Dehal P."/>
            <person name="De Wit P."/>
            <person name="Donzelli B."/>
            <person name="van de Geest H.C."/>
            <person name="van Ham R.C.H.J."/>
            <person name="Hammond-Kosack K.E."/>
            <person name="Henrissat B."/>
            <person name="Kilian A."/>
            <person name="Kobayashi A.K."/>
            <person name="Koopmann E."/>
            <person name="Kourmpetis Y."/>
            <person name="Kuzniar A."/>
            <person name="Lindquist E."/>
            <person name="Lombard V."/>
            <person name="Maliepaard C."/>
            <person name="Martins N."/>
            <person name="Mehrabi R."/>
            <person name="Nap J.P.H."/>
            <person name="Ponomarenko A."/>
            <person name="Rudd J.J."/>
            <person name="Salamov A."/>
            <person name="Schmutz J."/>
            <person name="Schouten H.J."/>
            <person name="Shapiro H."/>
            <person name="Stergiopoulos I."/>
            <person name="Torriani S.F.F."/>
            <person name="Tu H."/>
            <person name="de Vries R.P."/>
            <person name="Waalwijk C."/>
            <person name="Ware S.B."/>
            <person name="Wiebenga A."/>
            <person name="Zwiers L.-H."/>
            <person name="Oliver R.P."/>
            <person name="Grigoriev I.V."/>
            <person name="Kema G.H.J."/>
        </authorList>
    </citation>
    <scope>NUCLEOTIDE SEQUENCE [LARGE SCALE GENOMIC DNA]</scope>
    <source>
        <strain evidence="3">CBS 115943 / IPO323</strain>
    </source>
</reference>
<dbReference type="InParanoid" id="F9XRF7"/>
<keyword evidence="1" id="KW-0472">Membrane</keyword>
<gene>
    <name evidence="2" type="ORF">MYCGRDRAFT_97808</name>
</gene>
<keyword evidence="1" id="KW-0812">Transmembrane</keyword>
<feature type="transmembrane region" description="Helical" evidence="1">
    <location>
        <begin position="57"/>
        <end position="74"/>
    </location>
</feature>
<dbReference type="EMBL" id="CM001212">
    <property type="protein sequence ID" value="EGP82174.1"/>
    <property type="molecule type" value="Genomic_DNA"/>
</dbReference>
<dbReference type="AlphaFoldDB" id="F9XRF7"/>
<accession>F9XRF7</accession>
<keyword evidence="1" id="KW-1133">Transmembrane helix</keyword>
<name>F9XRF7_ZYMTI</name>
<dbReference type="RefSeq" id="XP_003847198.1">
    <property type="nucleotide sequence ID" value="XM_003847150.1"/>
</dbReference>
<dbReference type="GeneID" id="13399702"/>